<reference evidence="2 3" key="1">
    <citation type="submission" date="2016-10" db="EMBL/GenBank/DDBJ databases">
        <authorList>
            <person name="de Groot N.N."/>
        </authorList>
    </citation>
    <scope>NUCLEOTIDE SEQUENCE [LARGE SCALE GENOMIC DNA]</scope>
    <source>
        <strain evidence="2 3">CGMCC 4.5598</strain>
    </source>
</reference>
<keyword evidence="1" id="KW-1133">Transmembrane helix</keyword>
<name>A0A1I0ERM3_9ACTN</name>
<evidence type="ECO:0000256" key="1">
    <source>
        <dbReference type="SAM" id="Phobius"/>
    </source>
</evidence>
<dbReference type="RefSeq" id="WP_091079331.1">
    <property type="nucleotide sequence ID" value="NZ_FOHX01000003.1"/>
</dbReference>
<sequence>MVPLLCCVRRRIGIRGEFLLALALLDFVNAYRLTWPSPETSMTPTGQFLAALAPLPVWGAVWAAVGGLCLVQAFAAHDRWAFAAASALKVGWALLHAAAWLWGVPQAWWSVVIWLGFARVVHTIAKVPEATTPSLPNER</sequence>
<dbReference type="EMBL" id="FOHX01000003">
    <property type="protein sequence ID" value="SET47880.1"/>
    <property type="molecule type" value="Genomic_DNA"/>
</dbReference>
<dbReference type="STRING" id="568860.SAMN05421811_103167"/>
<protein>
    <submittedName>
        <fullName evidence="2">Uncharacterized protein</fullName>
    </submittedName>
</protein>
<evidence type="ECO:0000313" key="3">
    <source>
        <dbReference type="Proteomes" id="UP000199361"/>
    </source>
</evidence>
<keyword evidence="1" id="KW-0472">Membrane</keyword>
<dbReference type="AlphaFoldDB" id="A0A1I0ERM3"/>
<feature type="transmembrane region" description="Helical" evidence="1">
    <location>
        <begin position="46"/>
        <end position="71"/>
    </location>
</feature>
<organism evidence="2 3">
    <name type="scientific">Nonomuraea wenchangensis</name>
    <dbReference type="NCBI Taxonomy" id="568860"/>
    <lineage>
        <taxon>Bacteria</taxon>
        <taxon>Bacillati</taxon>
        <taxon>Actinomycetota</taxon>
        <taxon>Actinomycetes</taxon>
        <taxon>Streptosporangiales</taxon>
        <taxon>Streptosporangiaceae</taxon>
        <taxon>Nonomuraea</taxon>
    </lineage>
</organism>
<evidence type="ECO:0000313" key="2">
    <source>
        <dbReference type="EMBL" id="SET47880.1"/>
    </source>
</evidence>
<accession>A0A1I0ERM3</accession>
<proteinExistence type="predicted"/>
<feature type="transmembrane region" description="Helical" evidence="1">
    <location>
        <begin position="80"/>
        <end position="101"/>
    </location>
</feature>
<keyword evidence="1" id="KW-0812">Transmembrane</keyword>
<gene>
    <name evidence="2" type="ORF">SAMN05421811_103167</name>
</gene>
<dbReference type="Proteomes" id="UP000199361">
    <property type="component" value="Unassembled WGS sequence"/>
</dbReference>
<keyword evidence="3" id="KW-1185">Reference proteome</keyword>